<dbReference type="PROSITE" id="PS50181">
    <property type="entry name" value="FBOX"/>
    <property type="match status" value="1"/>
</dbReference>
<keyword evidence="4" id="KW-1185">Reference proteome</keyword>
<feature type="compositionally biased region" description="Basic and acidic residues" evidence="1">
    <location>
        <begin position="119"/>
        <end position="128"/>
    </location>
</feature>
<name>C7ZDK4_FUSV7</name>
<accession>C7ZDK4</accession>
<dbReference type="eggNOG" id="ENOG502SN3P">
    <property type="taxonomic scope" value="Eukaryota"/>
</dbReference>
<dbReference type="OrthoDB" id="40579at2759"/>
<dbReference type="SMART" id="SM00256">
    <property type="entry name" value="FBOX"/>
    <property type="match status" value="1"/>
</dbReference>
<evidence type="ECO:0000256" key="1">
    <source>
        <dbReference type="SAM" id="MobiDB-lite"/>
    </source>
</evidence>
<gene>
    <name evidence="3" type="ORF">NECHADRAFT_88314</name>
</gene>
<dbReference type="Pfam" id="PF12937">
    <property type="entry name" value="F-box-like"/>
    <property type="match status" value="1"/>
</dbReference>
<feature type="domain" description="F-box" evidence="2">
    <location>
        <begin position="380"/>
        <end position="429"/>
    </location>
</feature>
<dbReference type="KEGG" id="nhe:NECHADRAFT_88314"/>
<dbReference type="VEuPathDB" id="FungiDB:NECHADRAFT_88314"/>
<dbReference type="EMBL" id="GG698920">
    <property type="protein sequence ID" value="EEU37842.1"/>
    <property type="molecule type" value="Genomic_DNA"/>
</dbReference>
<dbReference type="GeneID" id="9669582"/>
<sequence>MSFSFDCQICGVDMATARIRTPDEPPSAAWNYQGANYVGFFDEPWDEDFQDQECQDCTTADRTPADPQTLEFEPLPLWPKCDEDDPDWLPDSQLHSDDEPLEYDAGLESEDSNNGPPRSSDDESCRDDNDGDGQGGSYDETSKQYNVSDLFPEKRLLFPRRSISKIPPEHIASATCRSLRGINGHVLSLAQMKNCRNVRLLIPKPSNWMTDVSEQLLEESSLFYLSGESNGSNLGVDGNFQPWRSFYPPRHGLHELRTNWEMISEGCDRQEYDVLRPLAVHSYCLDMYAKASYHRLGRVDLDGLWYWREIETTPDSYGMGDRVPLRRPEVERARKRWDCPWHHLPGDEWLAANPVEIPGIYRVLETCMNRANKGQAQLQKAKLLALPTEVIHHILSFLDLPDLDTLVRACRRLYDLSQPIFKACVFRDMHWLWEICEGSEYPTSPDRPATWDPLCPPGLLPLSFRSALKAKKTKTSSGQKLSRRIQRWRRLGMPSKRSTACAGTKIFGPYRVKQESSLHEWHTFRTSVEAWIQLAQGRAGPSIDGADWRRMWWLFNPATTSLPGIRNRARIWNHCEQILDCVALAHKLGEIDNKQHDLHEKLSDPSQPVMTTNIYDVDWY</sequence>
<organism evidence="3 4">
    <name type="scientific">Fusarium vanettenii (strain ATCC MYA-4622 / CBS 123669 / FGSC 9596 / NRRL 45880 / 77-13-4)</name>
    <name type="common">Fusarium solani subsp. pisi</name>
    <dbReference type="NCBI Taxonomy" id="660122"/>
    <lineage>
        <taxon>Eukaryota</taxon>
        <taxon>Fungi</taxon>
        <taxon>Dikarya</taxon>
        <taxon>Ascomycota</taxon>
        <taxon>Pezizomycotina</taxon>
        <taxon>Sordariomycetes</taxon>
        <taxon>Hypocreomycetidae</taxon>
        <taxon>Hypocreales</taxon>
        <taxon>Nectriaceae</taxon>
        <taxon>Fusarium</taxon>
        <taxon>Fusarium solani species complex</taxon>
        <taxon>Fusarium vanettenii</taxon>
    </lineage>
</organism>
<feature type="compositionally biased region" description="Acidic residues" evidence="1">
    <location>
        <begin position="99"/>
        <end position="111"/>
    </location>
</feature>
<dbReference type="SUPFAM" id="SSF81383">
    <property type="entry name" value="F-box domain"/>
    <property type="match status" value="1"/>
</dbReference>
<evidence type="ECO:0000313" key="4">
    <source>
        <dbReference type="Proteomes" id="UP000005206"/>
    </source>
</evidence>
<dbReference type="Proteomes" id="UP000005206">
    <property type="component" value="Chromosome 13"/>
</dbReference>
<proteinExistence type="predicted"/>
<evidence type="ECO:0000259" key="2">
    <source>
        <dbReference type="PROSITE" id="PS50181"/>
    </source>
</evidence>
<protein>
    <recommendedName>
        <fullName evidence="2">F-box domain-containing protein</fullName>
    </recommendedName>
</protein>
<dbReference type="Gene3D" id="1.20.1280.50">
    <property type="match status" value="1"/>
</dbReference>
<reference evidence="3 4" key="1">
    <citation type="journal article" date="2009" name="PLoS Genet.">
        <title>The genome of Nectria haematococca: contribution of supernumerary chromosomes to gene expansion.</title>
        <authorList>
            <person name="Coleman J.J."/>
            <person name="Rounsley S.D."/>
            <person name="Rodriguez-Carres M."/>
            <person name="Kuo A."/>
            <person name="Wasmann C.C."/>
            <person name="Grimwood J."/>
            <person name="Schmutz J."/>
            <person name="Taga M."/>
            <person name="White G.J."/>
            <person name="Zhou S."/>
            <person name="Schwartz D.C."/>
            <person name="Freitag M."/>
            <person name="Ma L.J."/>
            <person name="Danchin E.G."/>
            <person name="Henrissat B."/>
            <person name="Coutinho P.M."/>
            <person name="Nelson D.R."/>
            <person name="Straney D."/>
            <person name="Napoli C.A."/>
            <person name="Barker B.M."/>
            <person name="Gribskov M."/>
            <person name="Rep M."/>
            <person name="Kroken S."/>
            <person name="Molnar I."/>
            <person name="Rensing C."/>
            <person name="Kennell J.C."/>
            <person name="Zamora J."/>
            <person name="Farman M.L."/>
            <person name="Selker E.U."/>
            <person name="Salamov A."/>
            <person name="Shapiro H."/>
            <person name="Pangilinan J."/>
            <person name="Lindquist E."/>
            <person name="Lamers C."/>
            <person name="Grigoriev I.V."/>
            <person name="Geiser D.M."/>
            <person name="Covert S.F."/>
            <person name="Temporini E."/>
            <person name="Vanetten H.D."/>
        </authorList>
    </citation>
    <scope>NUCLEOTIDE SEQUENCE [LARGE SCALE GENOMIC DNA]</scope>
    <source>
        <strain evidence="4">ATCC MYA-4622 / CBS 123669 / FGSC 9596 / NRRL 45880 / 77-13-4</strain>
    </source>
</reference>
<dbReference type="InParanoid" id="C7ZDK4"/>
<dbReference type="CDD" id="cd09917">
    <property type="entry name" value="F-box_SF"/>
    <property type="match status" value="1"/>
</dbReference>
<dbReference type="InterPro" id="IPR001810">
    <property type="entry name" value="F-box_dom"/>
</dbReference>
<dbReference type="OMA" id="YAKASYR"/>
<dbReference type="InterPro" id="IPR036047">
    <property type="entry name" value="F-box-like_dom_sf"/>
</dbReference>
<dbReference type="AlphaFoldDB" id="C7ZDK4"/>
<evidence type="ECO:0000313" key="3">
    <source>
        <dbReference type="EMBL" id="EEU37842.1"/>
    </source>
</evidence>
<feature type="region of interest" description="Disordered" evidence="1">
    <location>
        <begin position="49"/>
        <end position="145"/>
    </location>
</feature>
<dbReference type="RefSeq" id="XP_003043555.1">
    <property type="nucleotide sequence ID" value="XM_003043509.1"/>
</dbReference>
<dbReference type="HOGENOM" id="CLU_436799_0_0_1"/>